<evidence type="ECO:0000313" key="2">
    <source>
        <dbReference type="Proteomes" id="UP000054107"/>
    </source>
</evidence>
<dbReference type="AlphaFoldDB" id="A0A0B7NQ72"/>
<evidence type="ECO:0000313" key="1">
    <source>
        <dbReference type="EMBL" id="CEP17690.1"/>
    </source>
</evidence>
<name>A0A0B7NQ72_9FUNG</name>
<proteinExistence type="predicted"/>
<dbReference type="EMBL" id="LN733713">
    <property type="protein sequence ID" value="CEP17690.1"/>
    <property type="molecule type" value="Genomic_DNA"/>
</dbReference>
<keyword evidence="2" id="KW-1185">Reference proteome</keyword>
<sequence length="108" mass="12213">MSKAGISNDYKAHSIRAASSSKAVPIFNVKNHANWSQGSKTFERYYYKPVAQDHDSIKIQNSISQQTENHTTSKATNIVLGTTYNAEVAEAKDEEVVKTQPWFKKWFS</sequence>
<protein>
    <submittedName>
        <fullName evidence="1">Uncharacterized protein</fullName>
    </submittedName>
</protein>
<dbReference type="STRING" id="35722.A0A0B7NQ72"/>
<reference evidence="1 2" key="1">
    <citation type="submission" date="2014-09" db="EMBL/GenBank/DDBJ databases">
        <authorList>
            <person name="Ellenberger Sabrina"/>
        </authorList>
    </citation>
    <scope>NUCLEOTIDE SEQUENCE [LARGE SCALE GENOMIC DNA]</scope>
    <source>
        <strain evidence="1 2">CBS 412.66</strain>
    </source>
</reference>
<dbReference type="Proteomes" id="UP000054107">
    <property type="component" value="Unassembled WGS sequence"/>
</dbReference>
<gene>
    <name evidence="1" type="primary">PARPA_11988.1 scaffold 44747</name>
</gene>
<organism evidence="1 2">
    <name type="scientific">Parasitella parasitica</name>
    <dbReference type="NCBI Taxonomy" id="35722"/>
    <lineage>
        <taxon>Eukaryota</taxon>
        <taxon>Fungi</taxon>
        <taxon>Fungi incertae sedis</taxon>
        <taxon>Mucoromycota</taxon>
        <taxon>Mucoromycotina</taxon>
        <taxon>Mucoromycetes</taxon>
        <taxon>Mucorales</taxon>
        <taxon>Mucorineae</taxon>
        <taxon>Mucoraceae</taxon>
        <taxon>Parasitella</taxon>
    </lineage>
</organism>
<accession>A0A0B7NQ72</accession>
<dbReference type="OrthoDB" id="2285862at2759"/>